<dbReference type="EC" id="4.2.1.1" evidence="4"/>
<evidence type="ECO:0000256" key="3">
    <source>
        <dbReference type="ARBA" id="ARBA00022833"/>
    </source>
</evidence>
<dbReference type="PROSITE" id="PS51144">
    <property type="entry name" value="ALPHA_CA_2"/>
    <property type="match status" value="2"/>
</dbReference>
<organism evidence="7 8">
    <name type="scientific">Amphiprion percula</name>
    <name type="common">Orange clownfish</name>
    <name type="synonym">Lutjanus percula</name>
    <dbReference type="NCBI Taxonomy" id="161767"/>
    <lineage>
        <taxon>Eukaryota</taxon>
        <taxon>Metazoa</taxon>
        <taxon>Chordata</taxon>
        <taxon>Craniata</taxon>
        <taxon>Vertebrata</taxon>
        <taxon>Euteleostomi</taxon>
        <taxon>Actinopterygii</taxon>
        <taxon>Neopterygii</taxon>
        <taxon>Teleostei</taxon>
        <taxon>Neoteleostei</taxon>
        <taxon>Acanthomorphata</taxon>
        <taxon>Ovalentaria</taxon>
        <taxon>Pomacentridae</taxon>
        <taxon>Amphiprion</taxon>
    </lineage>
</organism>
<evidence type="ECO:0000256" key="1">
    <source>
        <dbReference type="ARBA" id="ARBA00010718"/>
    </source>
</evidence>
<dbReference type="InterPro" id="IPR036398">
    <property type="entry name" value="CA_dom_sf"/>
</dbReference>
<reference evidence="7 8" key="1">
    <citation type="submission" date="2018-03" db="EMBL/GenBank/DDBJ databases">
        <title>Finding Nemo's genes: A chromosome-scale reference assembly of the genome of the orange clownfish Amphiprion percula.</title>
        <authorList>
            <person name="Lehmann R."/>
        </authorList>
    </citation>
    <scope>NUCLEOTIDE SEQUENCE</scope>
</reference>
<protein>
    <recommendedName>
        <fullName evidence="4">Carbonic anhydrase</fullName>
        <ecNumber evidence="4">4.2.1.1</ecNumber>
    </recommendedName>
</protein>
<evidence type="ECO:0000256" key="5">
    <source>
        <dbReference type="SAM" id="MobiDB-lite"/>
    </source>
</evidence>
<reference evidence="7" key="2">
    <citation type="submission" date="2025-08" db="UniProtKB">
        <authorList>
            <consortium name="Ensembl"/>
        </authorList>
    </citation>
    <scope>IDENTIFICATION</scope>
</reference>
<dbReference type="PANTHER" id="PTHR18952:SF200">
    <property type="entry name" value="CARBONIC ANHYDRASE"/>
    <property type="match status" value="1"/>
</dbReference>
<dbReference type="GO" id="GO:0005886">
    <property type="term" value="C:plasma membrane"/>
    <property type="evidence" value="ECO:0007669"/>
    <property type="project" value="TreeGrafter"/>
</dbReference>
<name>A0A3P8SPD7_AMPPE</name>
<keyword evidence="3 4" id="KW-0862">Zinc</keyword>
<dbReference type="Pfam" id="PF00194">
    <property type="entry name" value="Carb_anhydrase"/>
    <property type="match status" value="2"/>
</dbReference>
<dbReference type="GO" id="GO:0004089">
    <property type="term" value="F:carbonate dehydratase activity"/>
    <property type="evidence" value="ECO:0007669"/>
    <property type="project" value="UniProtKB-UniRule"/>
</dbReference>
<dbReference type="SMART" id="SM01057">
    <property type="entry name" value="Carb_anhydrase"/>
    <property type="match status" value="1"/>
</dbReference>
<feature type="domain" description="Alpha-carbonic anhydrase" evidence="6">
    <location>
        <begin position="65"/>
        <end position="341"/>
    </location>
</feature>
<keyword evidence="2 4" id="KW-0479">Metal-binding</keyword>
<dbReference type="AlphaFoldDB" id="A0A3P8SPD7"/>
<feature type="region of interest" description="Disordered" evidence="5">
    <location>
        <begin position="218"/>
        <end position="240"/>
    </location>
</feature>
<dbReference type="Gene3D" id="3.10.200.10">
    <property type="entry name" value="Alpha carbonic anhydrase"/>
    <property type="match status" value="2"/>
</dbReference>
<feature type="domain" description="Alpha-carbonic anhydrase" evidence="6">
    <location>
        <begin position="1"/>
        <end position="57"/>
    </location>
</feature>
<comment type="cofactor">
    <cofactor evidence="4">
        <name>Zn(2+)</name>
        <dbReference type="ChEBI" id="CHEBI:29105"/>
    </cofactor>
</comment>
<evidence type="ECO:0000259" key="6">
    <source>
        <dbReference type="PROSITE" id="PS51144"/>
    </source>
</evidence>
<comment type="similarity">
    <text evidence="1 4">Belongs to the alpha-carbonic anhydrase family.</text>
</comment>
<keyword evidence="8" id="KW-1185">Reference proteome</keyword>
<dbReference type="InterPro" id="IPR023561">
    <property type="entry name" value="Carbonic_anhydrase_a-class"/>
</dbReference>
<evidence type="ECO:0000313" key="7">
    <source>
        <dbReference type="Ensembl" id="ENSAPEP00000014030.1"/>
    </source>
</evidence>
<dbReference type="InterPro" id="IPR018338">
    <property type="entry name" value="Carbonic_anhydrase_a-class_CS"/>
</dbReference>
<accession>A0A3P8SPD7</accession>
<feature type="compositionally biased region" description="Low complexity" evidence="5">
    <location>
        <begin position="221"/>
        <end position="239"/>
    </location>
</feature>
<dbReference type="InterPro" id="IPR001148">
    <property type="entry name" value="CA_dom"/>
</dbReference>
<proteinExistence type="inferred from homology"/>
<dbReference type="Proteomes" id="UP000265080">
    <property type="component" value="Chromosome 19"/>
</dbReference>
<keyword evidence="4" id="KW-0456">Lyase</keyword>
<evidence type="ECO:0000256" key="2">
    <source>
        <dbReference type="ARBA" id="ARBA00022723"/>
    </source>
</evidence>
<dbReference type="GO" id="GO:0008270">
    <property type="term" value="F:zinc ion binding"/>
    <property type="evidence" value="ECO:0007669"/>
    <property type="project" value="UniProtKB-UniRule"/>
</dbReference>
<comment type="catalytic activity">
    <reaction evidence="4">
        <text>hydrogencarbonate + H(+) = CO2 + H2O</text>
        <dbReference type="Rhea" id="RHEA:10748"/>
        <dbReference type="ChEBI" id="CHEBI:15377"/>
        <dbReference type="ChEBI" id="CHEBI:15378"/>
        <dbReference type="ChEBI" id="CHEBI:16526"/>
        <dbReference type="ChEBI" id="CHEBI:17544"/>
        <dbReference type="EC" id="4.2.1.1"/>
    </reaction>
</comment>
<sequence>MGSLTTPNCNEAVMWTVFQEPINIHKDLVQLFPMKAGFTNAYRPPQDLNGRRVFASPATPLPPSPPWCYGDHCDNSPSHWHLLRLSHCGGERQSPINIEKEKAEVDSQLDHFTFTKFDDKHAIVNITNTGHTVKCILKDDLVEMSGGGLGHVYSTIQFHFHWGSTSHDSTGSEHTVDSKRYPMEMHIVNKRKDLTLEQAVKTPNGLAVLGFFIESKATPKSSSGSSGHQTTTSTSSSGSNKEYWKKLTEYLPIIQNISSNVEVSAEISIDDLLGDVNRKSYYRYNGSLTTPSCNEAVVWTVFKEPIEVDHNLMMMFPTHAGYSDVFRPTQRLHTRTVFTTSASSFSGSMLPVLLLAYLCAILM</sequence>
<dbReference type="OMA" id="FKEPVNV"/>
<dbReference type="PROSITE" id="PS00162">
    <property type="entry name" value="ALPHA_CA_1"/>
    <property type="match status" value="1"/>
</dbReference>
<dbReference type="PANTHER" id="PTHR18952">
    <property type="entry name" value="CARBONIC ANHYDRASE"/>
    <property type="match status" value="1"/>
</dbReference>
<evidence type="ECO:0000313" key="8">
    <source>
        <dbReference type="Proteomes" id="UP000265080"/>
    </source>
</evidence>
<dbReference type="Ensembl" id="ENSAPET00000014400.1">
    <property type="protein sequence ID" value="ENSAPEP00000014030.1"/>
    <property type="gene ID" value="ENSAPEG00000010025.1"/>
</dbReference>
<dbReference type="STRING" id="161767.ENSAPEP00000014030"/>
<reference evidence="7" key="3">
    <citation type="submission" date="2025-09" db="UniProtKB">
        <authorList>
            <consortium name="Ensembl"/>
        </authorList>
    </citation>
    <scope>IDENTIFICATION</scope>
</reference>
<dbReference type="SUPFAM" id="SSF51069">
    <property type="entry name" value="Carbonic anhydrase"/>
    <property type="match status" value="2"/>
</dbReference>
<dbReference type="GeneTree" id="ENSGT00940000164039"/>
<evidence type="ECO:0000256" key="4">
    <source>
        <dbReference type="RuleBase" id="RU367011"/>
    </source>
</evidence>
<comment type="function">
    <text evidence="4">Reversible hydration of carbon dioxide.</text>
</comment>